<reference evidence="1" key="1">
    <citation type="journal article" date="2012" name="Nature">
        <title>The oyster genome reveals stress adaptation and complexity of shell formation.</title>
        <authorList>
            <person name="Zhang G."/>
            <person name="Fang X."/>
            <person name="Guo X."/>
            <person name="Li L."/>
            <person name="Luo R."/>
            <person name="Xu F."/>
            <person name="Yang P."/>
            <person name="Zhang L."/>
            <person name="Wang X."/>
            <person name="Qi H."/>
            <person name="Xiong Z."/>
            <person name="Que H."/>
            <person name="Xie Y."/>
            <person name="Holland P.W."/>
            <person name="Paps J."/>
            <person name="Zhu Y."/>
            <person name="Wu F."/>
            <person name="Chen Y."/>
            <person name="Wang J."/>
            <person name="Peng C."/>
            <person name="Meng J."/>
            <person name="Yang L."/>
            <person name="Liu J."/>
            <person name="Wen B."/>
            <person name="Zhang N."/>
            <person name="Huang Z."/>
            <person name="Zhu Q."/>
            <person name="Feng Y."/>
            <person name="Mount A."/>
            <person name="Hedgecock D."/>
            <person name="Xu Z."/>
            <person name="Liu Y."/>
            <person name="Domazet-Loso T."/>
            <person name="Du Y."/>
            <person name="Sun X."/>
            <person name="Zhang S."/>
            <person name="Liu B."/>
            <person name="Cheng P."/>
            <person name="Jiang X."/>
            <person name="Li J."/>
            <person name="Fan D."/>
            <person name="Wang W."/>
            <person name="Fu W."/>
            <person name="Wang T."/>
            <person name="Wang B."/>
            <person name="Zhang J."/>
            <person name="Peng Z."/>
            <person name="Li Y."/>
            <person name="Li N."/>
            <person name="Wang J."/>
            <person name="Chen M."/>
            <person name="He Y."/>
            <person name="Tan F."/>
            <person name="Song X."/>
            <person name="Zheng Q."/>
            <person name="Huang R."/>
            <person name="Yang H."/>
            <person name="Du X."/>
            <person name="Chen L."/>
            <person name="Yang M."/>
            <person name="Gaffney P.M."/>
            <person name="Wang S."/>
            <person name="Luo L."/>
            <person name="She Z."/>
            <person name="Ming Y."/>
            <person name="Huang W."/>
            <person name="Zhang S."/>
            <person name="Huang B."/>
            <person name="Zhang Y."/>
            <person name="Qu T."/>
            <person name="Ni P."/>
            <person name="Miao G."/>
            <person name="Wang J."/>
            <person name="Wang Q."/>
            <person name="Steinberg C.E."/>
            <person name="Wang H."/>
            <person name="Li N."/>
            <person name="Qian L."/>
            <person name="Zhang G."/>
            <person name="Li Y."/>
            <person name="Yang H."/>
            <person name="Liu X."/>
            <person name="Wang J."/>
            <person name="Yin Y."/>
            <person name="Wang J."/>
        </authorList>
    </citation>
    <scope>NUCLEOTIDE SEQUENCE [LARGE SCALE GENOMIC DNA]</scope>
    <source>
        <strain evidence="1">05x7-T-G4-1.051#20</strain>
    </source>
</reference>
<proteinExistence type="predicted"/>
<evidence type="ECO:0000313" key="1">
    <source>
        <dbReference type="EMBL" id="EKC28707.1"/>
    </source>
</evidence>
<sequence>MAALLKKRAVAEFSQVVQEEPKPIKKLKLVQKPPTKEVQVNLLGVSSSQQALQQLLKFEESLVEGDQIPQSVIQELIEHFQQEKEALVRRKIAQLLGNLGMVPHFSAENLVEDVRILLKSESK</sequence>
<keyword evidence="3" id="KW-1185">Reference proteome</keyword>
<name>K1PWI5_MAGGI</name>
<dbReference type="HOGENOM" id="CLU_2017406_0_0_1"/>
<organism evidence="1">
    <name type="scientific">Magallana gigas</name>
    <name type="common">Pacific oyster</name>
    <name type="synonym">Crassostrea gigas</name>
    <dbReference type="NCBI Taxonomy" id="29159"/>
    <lineage>
        <taxon>Eukaryota</taxon>
        <taxon>Metazoa</taxon>
        <taxon>Spiralia</taxon>
        <taxon>Lophotrochozoa</taxon>
        <taxon>Mollusca</taxon>
        <taxon>Bivalvia</taxon>
        <taxon>Autobranchia</taxon>
        <taxon>Pteriomorphia</taxon>
        <taxon>Ostreida</taxon>
        <taxon>Ostreoidea</taxon>
        <taxon>Ostreidae</taxon>
        <taxon>Magallana</taxon>
    </lineage>
</organism>
<dbReference type="AlphaFoldDB" id="K1PWI5"/>
<dbReference type="EMBL" id="JH815693">
    <property type="protein sequence ID" value="EKC28707.1"/>
    <property type="molecule type" value="Genomic_DNA"/>
</dbReference>
<protein>
    <submittedName>
        <fullName evidence="1">Integrator complex subunit 4</fullName>
    </submittedName>
</protein>
<evidence type="ECO:0000313" key="2">
    <source>
        <dbReference type="EnsemblMetazoa" id="G14694.1:cds"/>
    </source>
</evidence>
<reference evidence="2" key="2">
    <citation type="submission" date="2022-08" db="UniProtKB">
        <authorList>
            <consortium name="EnsemblMetazoa"/>
        </authorList>
    </citation>
    <scope>IDENTIFICATION</scope>
    <source>
        <strain evidence="2">05x7-T-G4-1.051#20</strain>
    </source>
</reference>
<dbReference type="Proteomes" id="UP000005408">
    <property type="component" value="Unassembled WGS sequence"/>
</dbReference>
<evidence type="ECO:0000313" key="3">
    <source>
        <dbReference type="Proteomes" id="UP000005408"/>
    </source>
</evidence>
<dbReference type="EnsemblMetazoa" id="G14694.1">
    <property type="protein sequence ID" value="G14694.1:cds"/>
    <property type="gene ID" value="G14694"/>
</dbReference>
<gene>
    <name evidence="1" type="ORF">CGI_10005945</name>
</gene>
<accession>K1PWI5</accession>